<dbReference type="InterPro" id="IPR026444">
    <property type="entry name" value="Secre_tail"/>
</dbReference>
<evidence type="ECO:0000313" key="3">
    <source>
        <dbReference type="EMBL" id="SNV49323.1"/>
    </source>
</evidence>
<evidence type="ECO:0000256" key="1">
    <source>
        <dbReference type="ARBA" id="ARBA00022729"/>
    </source>
</evidence>
<gene>
    <name evidence="3" type="ORF">SAMEA4412677_02088</name>
</gene>
<evidence type="ECO:0000256" key="2">
    <source>
        <dbReference type="SAM" id="SignalP"/>
    </source>
</evidence>
<dbReference type="EMBL" id="LT906465">
    <property type="protein sequence ID" value="SNV49323.1"/>
    <property type="molecule type" value="Genomic_DNA"/>
</dbReference>
<feature type="chain" id="PRO_5012399197" evidence="2">
    <location>
        <begin position="22"/>
        <end position="674"/>
    </location>
</feature>
<name>A0A239XTD0_9FLAO</name>
<evidence type="ECO:0000313" key="4">
    <source>
        <dbReference type="Proteomes" id="UP000215196"/>
    </source>
</evidence>
<reference evidence="3 4" key="1">
    <citation type="submission" date="2017-06" db="EMBL/GenBank/DDBJ databases">
        <authorList>
            <consortium name="Pathogen Informatics"/>
        </authorList>
    </citation>
    <scope>NUCLEOTIDE SEQUENCE [LARGE SCALE GENOMIC DNA]</scope>
    <source>
        <strain evidence="3 4">NCTC13490</strain>
    </source>
</reference>
<accession>A0A239XTD0</accession>
<keyword evidence="4" id="KW-1185">Reference proteome</keyword>
<dbReference type="Proteomes" id="UP000215196">
    <property type="component" value="Chromosome 1"/>
</dbReference>
<organism evidence="3 4">
    <name type="scientific">Chryseobacterium taklimakanense</name>
    <dbReference type="NCBI Taxonomy" id="536441"/>
    <lineage>
        <taxon>Bacteria</taxon>
        <taxon>Pseudomonadati</taxon>
        <taxon>Bacteroidota</taxon>
        <taxon>Flavobacteriia</taxon>
        <taxon>Flavobacteriales</taxon>
        <taxon>Weeksellaceae</taxon>
        <taxon>Chryseobacterium group</taxon>
        <taxon>Chryseobacterium</taxon>
    </lineage>
</organism>
<dbReference type="AlphaFoldDB" id="A0A239XTD0"/>
<keyword evidence="1 2" id="KW-0732">Signal</keyword>
<dbReference type="KEGG" id="ctak:4412677_02088"/>
<protein>
    <submittedName>
        <fullName evidence="3">Por secretion system C-terminal sorting domain</fullName>
    </submittedName>
</protein>
<sequence>MKKRFLFIGFLALKFSLNAQTLTYVDEGAKFYVSSGALVYSGGDWELNANTAATVENRGGIMIVGNYKKGTRTNAASDGNEFVNVYTSDSDYGQVIIRSGSNTTTDARMVMQKPAASSSYFGATYPISFPFRDNANYLMRSFGLSTSDFVGNCAPNNPCGTQIFNVTLRKWNNNTIQHDPVTTTNTFAAGDYYLLNLRPANMQAVMINTINYKGTPAPASYSSTGKSVIPGETEESFSLLQYNEWRNRTNQYNEAYFTYLGNIESTSRTYAKNVYRFGNPYTSNLDLSAFDGANAWLKILNVSERTIKGATDDAKIKNFNISKRTANFDINWGRTGSTNSGTYYVAQYDGQQWTGNAQALLIKPLETFNLNFPLINPTNLGNTRIVNIRVDFNDNHKTFNYSPSAPGTATEQAPPITVQSVKATGRMAASTSSSVSSSPFYQSEIILVKDNVIQSTPAYLVGSSLPTEISSAIQDNDAVYVYGINGSEINRSSKKKFTAFNVNEYVGKPMGIGFNNLVAGANYSLNFNLYEGSIFSSPNKLSGEKFYLYDTLTKQSVEITGDKSYDFIADKDSDKRFEIYWGIPPSGSFLKSHDVVNNASTFIYKDENVRKLRFANVATKADVEVYDMAGKLVSSFKNVPTSTDMQLQQLASNGVYILKVTYSNGLVVTIKTIN</sequence>
<proteinExistence type="predicted"/>
<dbReference type="NCBIfam" id="TIGR04183">
    <property type="entry name" value="Por_Secre_tail"/>
    <property type="match status" value="1"/>
</dbReference>
<dbReference type="RefSeq" id="WP_095073060.1">
    <property type="nucleotide sequence ID" value="NZ_LT906465.1"/>
</dbReference>
<feature type="signal peptide" evidence="2">
    <location>
        <begin position="1"/>
        <end position="21"/>
    </location>
</feature>